<dbReference type="Proteomes" id="UP000826195">
    <property type="component" value="Unassembled WGS sequence"/>
</dbReference>
<organism evidence="1 2">
    <name type="scientific">Cotesia glomerata</name>
    <name type="common">Lepidopteran parasitic wasp</name>
    <name type="synonym">Apanteles glomeratus</name>
    <dbReference type="NCBI Taxonomy" id="32391"/>
    <lineage>
        <taxon>Eukaryota</taxon>
        <taxon>Metazoa</taxon>
        <taxon>Ecdysozoa</taxon>
        <taxon>Arthropoda</taxon>
        <taxon>Hexapoda</taxon>
        <taxon>Insecta</taxon>
        <taxon>Pterygota</taxon>
        <taxon>Neoptera</taxon>
        <taxon>Endopterygota</taxon>
        <taxon>Hymenoptera</taxon>
        <taxon>Apocrita</taxon>
        <taxon>Ichneumonoidea</taxon>
        <taxon>Braconidae</taxon>
        <taxon>Microgastrinae</taxon>
        <taxon>Cotesia</taxon>
    </lineage>
</organism>
<keyword evidence="2" id="KW-1185">Reference proteome</keyword>
<accession>A0AAV7HY57</accession>
<protein>
    <submittedName>
        <fullName evidence="1">Uncharacterized protein</fullName>
    </submittedName>
</protein>
<evidence type="ECO:0000313" key="2">
    <source>
        <dbReference type="Proteomes" id="UP000826195"/>
    </source>
</evidence>
<sequence>MRVETASSFARIPPTLGQESAIFTVLTYLESLPSVAISESVPTHKDSLVNTTPFDGKSDHRAHNATCYFTRQIPE</sequence>
<reference evidence="1 2" key="1">
    <citation type="journal article" date="2021" name="J. Hered.">
        <title>A chromosome-level genome assembly of the parasitoid wasp, Cotesia glomerata (Hymenoptera: Braconidae).</title>
        <authorList>
            <person name="Pinto B.J."/>
            <person name="Weis J.J."/>
            <person name="Gamble T."/>
            <person name="Ode P.J."/>
            <person name="Paul R."/>
            <person name="Zaspel J.M."/>
        </authorList>
    </citation>
    <scope>NUCLEOTIDE SEQUENCE [LARGE SCALE GENOMIC DNA]</scope>
    <source>
        <strain evidence="1">CgM1</strain>
    </source>
</reference>
<name>A0AAV7HY57_COTGL</name>
<dbReference type="EMBL" id="JAHXZJ010002982">
    <property type="protein sequence ID" value="KAH0535602.1"/>
    <property type="molecule type" value="Genomic_DNA"/>
</dbReference>
<evidence type="ECO:0000313" key="1">
    <source>
        <dbReference type="EMBL" id="KAH0535602.1"/>
    </source>
</evidence>
<gene>
    <name evidence="1" type="ORF">KQX54_017550</name>
</gene>
<dbReference type="AlphaFoldDB" id="A0AAV7HY57"/>
<proteinExistence type="predicted"/>
<comment type="caution">
    <text evidence="1">The sequence shown here is derived from an EMBL/GenBank/DDBJ whole genome shotgun (WGS) entry which is preliminary data.</text>
</comment>